<dbReference type="AlphaFoldDB" id="A0A6L8MLA5"/>
<evidence type="ECO:0000256" key="1">
    <source>
        <dbReference type="SAM" id="SignalP"/>
    </source>
</evidence>
<dbReference type="Pfam" id="PF13449">
    <property type="entry name" value="Phytase-like"/>
    <property type="match status" value="1"/>
</dbReference>
<comment type="caution">
    <text evidence="3">The sequence shown here is derived from an EMBL/GenBank/DDBJ whole genome shotgun (WGS) entry which is preliminary data.</text>
</comment>
<protein>
    <submittedName>
        <fullName evidence="3">Esterase-like activity of phytase family protein</fullName>
    </submittedName>
</protein>
<dbReference type="PANTHER" id="PTHR37957">
    <property type="entry name" value="BLR7070 PROTEIN"/>
    <property type="match status" value="1"/>
</dbReference>
<feature type="domain" description="Phytase-like" evidence="2">
    <location>
        <begin position="55"/>
        <end position="367"/>
    </location>
</feature>
<dbReference type="InterPro" id="IPR027372">
    <property type="entry name" value="Phytase-like_dom"/>
</dbReference>
<evidence type="ECO:0000259" key="2">
    <source>
        <dbReference type="Pfam" id="PF13449"/>
    </source>
</evidence>
<dbReference type="PANTHER" id="PTHR37957:SF1">
    <property type="entry name" value="PHYTASE-LIKE DOMAIN-CONTAINING PROTEIN"/>
    <property type="match status" value="1"/>
</dbReference>
<name>A0A6L8MLA5_9BURK</name>
<proteinExistence type="predicted"/>
<dbReference type="EMBL" id="WWCP01000019">
    <property type="protein sequence ID" value="MYM83424.1"/>
    <property type="molecule type" value="Genomic_DNA"/>
</dbReference>
<dbReference type="RefSeq" id="WP_161020198.1">
    <property type="nucleotide sequence ID" value="NZ_WWCP01000019.1"/>
</dbReference>
<dbReference type="PROSITE" id="PS51257">
    <property type="entry name" value="PROKAR_LIPOPROTEIN"/>
    <property type="match status" value="1"/>
</dbReference>
<feature type="chain" id="PRO_5026721326" evidence="1">
    <location>
        <begin position="20"/>
        <end position="382"/>
    </location>
</feature>
<reference evidence="3 4" key="1">
    <citation type="submission" date="2019-12" db="EMBL/GenBank/DDBJ databases">
        <title>Novel species isolated from a subtropical stream in China.</title>
        <authorList>
            <person name="Lu H."/>
        </authorList>
    </citation>
    <scope>NUCLEOTIDE SEQUENCE [LARGE SCALE GENOMIC DNA]</scope>
    <source>
        <strain evidence="3 4">FT50W</strain>
    </source>
</reference>
<gene>
    <name evidence="3" type="ORF">GTP44_15860</name>
</gene>
<accession>A0A6L8MLA5</accession>
<keyword evidence="1" id="KW-0732">Signal</keyword>
<dbReference type="Proteomes" id="UP000474565">
    <property type="component" value="Unassembled WGS sequence"/>
</dbReference>
<organism evidence="3 4">
    <name type="scientific">Duganella lactea</name>
    <dbReference type="NCBI Taxonomy" id="2692173"/>
    <lineage>
        <taxon>Bacteria</taxon>
        <taxon>Pseudomonadati</taxon>
        <taxon>Pseudomonadota</taxon>
        <taxon>Betaproteobacteria</taxon>
        <taxon>Burkholderiales</taxon>
        <taxon>Oxalobacteraceae</taxon>
        <taxon>Telluria group</taxon>
        <taxon>Duganella</taxon>
    </lineage>
</organism>
<sequence>MKPAISTLACALATLAALAFSGCAPLAPRHADTVSQLRFIGEQRLPWHQHYQGTLVGGLSGIDYDAANDEWVMISDDRSQYNPARYYRAKLAFDRHEFTSVRLTGVHTLLQPDGTAYPSKAAYQPGVGAVPDLESMRVDPRDASIWYASEGDVRLGLDPFVRHATRDGRYLATLPLPPMFSVTTQRISGPRNNQAFEGISFTPDGNTLWVSLEGPMYQDGPEPDPQHGAPARITHFTREGKMLGQYVYPLDPIPARPGPGKAADNGISEILALSDSKLLVLERAGVQAADGSYRTFVRIYAVDSADATDVRQLATLKDASFTPLRKRLVLDLDSLKLPQLDNLEGMAFGPRLDGGHASLVLVSDDNFNQAEVTQFLLFEVIP</sequence>
<evidence type="ECO:0000313" key="4">
    <source>
        <dbReference type="Proteomes" id="UP000474565"/>
    </source>
</evidence>
<evidence type="ECO:0000313" key="3">
    <source>
        <dbReference type="EMBL" id="MYM83424.1"/>
    </source>
</evidence>
<feature type="signal peptide" evidence="1">
    <location>
        <begin position="1"/>
        <end position="19"/>
    </location>
</feature>